<proteinExistence type="predicted"/>
<sequence length="126" mass="14446">MYMVLKHTHMTCAAISILFFSIRGYWMLTDSHILQQRWVRILPHIVDTLLLASAIALTILLSQYPFSQSWLTAKLFALIAYILLGTIALKRGKTKAMRILALMLALTTAGYIVWVALSHYPWPWLL</sequence>
<evidence type="ECO:0000256" key="1">
    <source>
        <dbReference type="SAM" id="Phobius"/>
    </source>
</evidence>
<dbReference type="EMBL" id="RQXV01000012">
    <property type="protein sequence ID" value="RRC97350.1"/>
    <property type="molecule type" value="Genomic_DNA"/>
</dbReference>
<feature type="transmembrane region" description="Helical" evidence="1">
    <location>
        <begin position="96"/>
        <end position="117"/>
    </location>
</feature>
<dbReference type="PANTHER" id="PTHR39594:SF1">
    <property type="entry name" value="PROTEIN YCHQ"/>
    <property type="match status" value="1"/>
</dbReference>
<dbReference type="Proteomes" id="UP000267535">
    <property type="component" value="Unassembled WGS sequence"/>
</dbReference>
<evidence type="ECO:0000313" key="2">
    <source>
        <dbReference type="EMBL" id="RRC97350.1"/>
    </source>
</evidence>
<comment type="caution">
    <text evidence="2">The sequence shown here is derived from an EMBL/GenBank/DDBJ whole genome shotgun (WGS) entry which is preliminary data.</text>
</comment>
<feature type="transmembrane region" description="Helical" evidence="1">
    <location>
        <begin position="38"/>
        <end position="64"/>
    </location>
</feature>
<dbReference type="PIRSF" id="PIRSF005610">
    <property type="entry name" value="SirB"/>
    <property type="match status" value="1"/>
</dbReference>
<gene>
    <name evidence="2" type="ORF">EHS89_17745</name>
</gene>
<accession>A0A3P1SK48</accession>
<keyword evidence="1" id="KW-0472">Membrane</keyword>
<dbReference type="GO" id="GO:0005886">
    <property type="term" value="C:plasma membrane"/>
    <property type="evidence" value="ECO:0007669"/>
    <property type="project" value="TreeGrafter"/>
</dbReference>
<keyword evidence="3" id="KW-1185">Reference proteome</keyword>
<evidence type="ECO:0000313" key="3">
    <source>
        <dbReference type="Proteomes" id="UP000267535"/>
    </source>
</evidence>
<reference evidence="2 3" key="1">
    <citation type="submission" date="2018-11" db="EMBL/GenBank/DDBJ databases">
        <title>The draft genome sequence of Amphritea balenae JAMM 1525T.</title>
        <authorList>
            <person name="Fang Z."/>
            <person name="Zhang Y."/>
            <person name="Han X."/>
        </authorList>
    </citation>
    <scope>NUCLEOTIDE SEQUENCE [LARGE SCALE GENOMIC DNA]</scope>
    <source>
        <strain evidence="2 3">JAMM 1525</strain>
    </source>
</reference>
<keyword evidence="1" id="KW-1133">Transmembrane helix</keyword>
<name>A0A3P1SK48_9GAMM</name>
<dbReference type="OrthoDB" id="5588650at2"/>
<protein>
    <recommendedName>
        <fullName evidence="4">Regulator SirB</fullName>
    </recommendedName>
</protein>
<dbReference type="InterPro" id="IPR007360">
    <property type="entry name" value="SirB"/>
</dbReference>
<keyword evidence="1" id="KW-0812">Transmembrane</keyword>
<organism evidence="2 3">
    <name type="scientific">Amphritea balenae</name>
    <dbReference type="NCBI Taxonomy" id="452629"/>
    <lineage>
        <taxon>Bacteria</taxon>
        <taxon>Pseudomonadati</taxon>
        <taxon>Pseudomonadota</taxon>
        <taxon>Gammaproteobacteria</taxon>
        <taxon>Oceanospirillales</taxon>
        <taxon>Oceanospirillaceae</taxon>
        <taxon>Amphritea</taxon>
    </lineage>
</organism>
<dbReference type="PANTHER" id="PTHR39594">
    <property type="entry name" value="PROTEIN YCHQ"/>
    <property type="match status" value="1"/>
</dbReference>
<dbReference type="AlphaFoldDB" id="A0A3P1SK48"/>
<feature type="transmembrane region" description="Helical" evidence="1">
    <location>
        <begin position="6"/>
        <end position="26"/>
    </location>
</feature>
<feature type="transmembrane region" description="Helical" evidence="1">
    <location>
        <begin position="70"/>
        <end position="89"/>
    </location>
</feature>
<evidence type="ECO:0008006" key="4">
    <source>
        <dbReference type="Google" id="ProtNLM"/>
    </source>
</evidence>
<dbReference type="Pfam" id="PF04247">
    <property type="entry name" value="SirB"/>
    <property type="match status" value="1"/>
</dbReference>